<feature type="compositionally biased region" description="Basic and acidic residues" evidence="21">
    <location>
        <begin position="346"/>
        <end position="357"/>
    </location>
</feature>
<dbReference type="PANTHER" id="PTHR19353:SF12">
    <property type="entry name" value="ACYL-COA 6-DESATURASE"/>
    <property type="match status" value="1"/>
</dbReference>
<dbReference type="InterPro" id="IPR036400">
    <property type="entry name" value="Cyt_B5-like_heme/steroid_sf"/>
</dbReference>
<dbReference type="InterPro" id="IPR012171">
    <property type="entry name" value="Fatty_acid_desaturase"/>
</dbReference>
<dbReference type="GO" id="GO:0016213">
    <property type="term" value="F:acyl-CoA 6-desaturase activity"/>
    <property type="evidence" value="ECO:0007669"/>
    <property type="project" value="UniProtKB-EC"/>
</dbReference>
<keyword evidence="24" id="KW-1185">Reference proteome</keyword>
<evidence type="ECO:0000256" key="20">
    <source>
        <dbReference type="ARBA" id="ARBA00049344"/>
    </source>
</evidence>
<accession>A0AAX6SE18</accession>
<evidence type="ECO:0000256" key="6">
    <source>
        <dbReference type="ARBA" id="ARBA00022832"/>
    </source>
</evidence>
<evidence type="ECO:0000259" key="23">
    <source>
        <dbReference type="PROSITE" id="PS50255"/>
    </source>
</evidence>
<sequence>MGKGGNRGEGAAGEAPVPTFRWEEIQRHNLRNDQWLVVDRKVYDVTAWSKRHPGGHRVIAHYAGEDATDAFHAFHPDLELVCKFLKPLLVGELAPEEPSLDRGKSSEITEDFRALKRMAENMDLFQTDHLFFLLLLAHIVVMESAAWLIISHFGSGWLPTLLTACILATAQAQAGWLQHDYGHLSVYKKSGWNHVVHKFVIGHLKGASANWWNHRHFQHHAKPNIFHKDPDIKMLHVFVLGESQPLEAAGRAQACALHMHMCVTPGDVGDPLCSVPGPWQPPKYGKKKLKYLPYNHQHEYFFLRPGLGHQLLCALLLHLHPLLRHPGRPALPQLHQVPREPLVRVGDADEPHCHGDRPGPSPGLVQQPAGSHLQRGAVLLQRLVQRAPQLPDRAPPLPHHASPQPAQGRPAGEVAVRQARHPVPGEAAAARPAGHRWVPEEVGSAVAGRLPPQVTSCLRARGGRQPEGGALF</sequence>
<comment type="catalytic activity">
    <reaction evidence="20">
        <text>(9Z,12Z,15Z)-octadecatrienoyl-CoA + 2 Fe(II)-[cytochrome b5] + O2 + 2 H(+) = (6Z,9Z,12Z,15Z)-octadecatetraenoyl-CoA + 2 Fe(III)-[cytochrome b5] + 2 H2O</text>
        <dbReference type="Rhea" id="RHEA:47144"/>
        <dbReference type="Rhea" id="RHEA-COMP:10438"/>
        <dbReference type="Rhea" id="RHEA-COMP:10439"/>
        <dbReference type="ChEBI" id="CHEBI:15377"/>
        <dbReference type="ChEBI" id="CHEBI:15378"/>
        <dbReference type="ChEBI" id="CHEBI:15379"/>
        <dbReference type="ChEBI" id="CHEBI:29033"/>
        <dbReference type="ChEBI" id="CHEBI:29034"/>
        <dbReference type="ChEBI" id="CHEBI:71489"/>
        <dbReference type="ChEBI" id="CHEBI:74034"/>
        <dbReference type="EC" id="1.14.19.3"/>
    </reaction>
    <physiologicalReaction direction="left-to-right" evidence="20">
        <dbReference type="Rhea" id="RHEA:47145"/>
    </physiologicalReaction>
</comment>
<evidence type="ECO:0000256" key="8">
    <source>
        <dbReference type="ARBA" id="ARBA00023002"/>
    </source>
</evidence>
<evidence type="ECO:0000256" key="19">
    <source>
        <dbReference type="ARBA" id="ARBA00048147"/>
    </source>
</evidence>
<dbReference type="EC" id="1.14.19.3" evidence="12"/>
<keyword evidence="7 22" id="KW-1133">Transmembrane helix</keyword>
<evidence type="ECO:0000256" key="4">
    <source>
        <dbReference type="ARBA" id="ARBA00022516"/>
    </source>
</evidence>
<dbReference type="Pfam" id="PF00173">
    <property type="entry name" value="Cyt-b5"/>
    <property type="match status" value="1"/>
</dbReference>
<dbReference type="Proteomes" id="UP000694906">
    <property type="component" value="Unplaced"/>
</dbReference>
<keyword evidence="6" id="KW-0276">Fatty acid metabolism</keyword>
<evidence type="ECO:0000256" key="14">
    <source>
        <dbReference type="ARBA" id="ARBA00042828"/>
    </source>
</evidence>
<evidence type="ECO:0000256" key="15">
    <source>
        <dbReference type="ARBA" id="ARBA00047680"/>
    </source>
</evidence>
<comment type="catalytic activity">
    <reaction evidence="18">
        <text>(11Z,14Z,17Z)-eicosatrienoyl-CoA + 2 Fe(II)-[cytochrome b5] + O2 + 2 H(+) = (8Z,11Z,14Z,17Z)-eicosatetraenoyl-CoA + 2 Fe(III)-[cytochrome b5] + 2 H2O</text>
        <dbReference type="Rhea" id="RHEA:39571"/>
        <dbReference type="Rhea" id="RHEA-COMP:10438"/>
        <dbReference type="Rhea" id="RHEA-COMP:10439"/>
        <dbReference type="ChEBI" id="CHEBI:15377"/>
        <dbReference type="ChEBI" id="CHEBI:15378"/>
        <dbReference type="ChEBI" id="CHEBI:15379"/>
        <dbReference type="ChEBI" id="CHEBI:29033"/>
        <dbReference type="ChEBI" id="CHEBI:29034"/>
        <dbReference type="ChEBI" id="CHEBI:74265"/>
        <dbReference type="ChEBI" id="CHEBI:74328"/>
    </reaction>
    <physiologicalReaction direction="left-to-right" evidence="18">
        <dbReference type="Rhea" id="RHEA:39572"/>
    </physiologicalReaction>
</comment>
<feature type="transmembrane region" description="Helical" evidence="22">
    <location>
        <begin position="130"/>
        <end position="150"/>
    </location>
</feature>
<dbReference type="SUPFAM" id="SSF55856">
    <property type="entry name" value="Cytochrome b5-like heme/steroid binding domain"/>
    <property type="match status" value="1"/>
</dbReference>
<comment type="catalytic activity">
    <reaction evidence="17">
        <text>(9Z,12Z)-octadecadienoyl-CoA + 2 Fe(II)-[cytochrome b5] + O2 + 2 H(+) = (6Z,9Z,12Z)-octadecatrienoyl-CoA + 2 Fe(III)-[cytochrome b5] + 2 H2O</text>
        <dbReference type="Rhea" id="RHEA:47140"/>
        <dbReference type="Rhea" id="RHEA-COMP:10438"/>
        <dbReference type="Rhea" id="RHEA-COMP:10439"/>
        <dbReference type="ChEBI" id="CHEBI:15377"/>
        <dbReference type="ChEBI" id="CHEBI:15378"/>
        <dbReference type="ChEBI" id="CHEBI:15379"/>
        <dbReference type="ChEBI" id="CHEBI:29033"/>
        <dbReference type="ChEBI" id="CHEBI:29034"/>
        <dbReference type="ChEBI" id="CHEBI:57363"/>
        <dbReference type="ChEBI" id="CHEBI:57383"/>
        <dbReference type="EC" id="1.14.19.3"/>
    </reaction>
    <physiologicalReaction direction="left-to-right" evidence="17">
        <dbReference type="Rhea" id="RHEA:47141"/>
    </physiologicalReaction>
</comment>
<keyword evidence="9" id="KW-0443">Lipid metabolism</keyword>
<keyword evidence="4" id="KW-0444">Lipid biosynthesis</keyword>
<evidence type="ECO:0000256" key="17">
    <source>
        <dbReference type="ARBA" id="ARBA00047965"/>
    </source>
</evidence>
<evidence type="ECO:0000256" key="16">
    <source>
        <dbReference type="ARBA" id="ARBA00047705"/>
    </source>
</evidence>
<evidence type="ECO:0000313" key="24">
    <source>
        <dbReference type="Proteomes" id="UP000694906"/>
    </source>
</evidence>
<dbReference type="Gene3D" id="3.10.120.10">
    <property type="entry name" value="Cytochrome b5-like heme/steroid binding domain"/>
    <property type="match status" value="1"/>
</dbReference>
<name>A0AAX6SE18_HETGA</name>
<dbReference type="GO" id="GO:0005789">
    <property type="term" value="C:endoplasmic reticulum membrane"/>
    <property type="evidence" value="ECO:0007669"/>
    <property type="project" value="UniProtKB-SubCell"/>
</dbReference>
<reference evidence="25" key="1">
    <citation type="submission" date="2025-08" db="UniProtKB">
        <authorList>
            <consortium name="RefSeq"/>
        </authorList>
    </citation>
    <scope>IDENTIFICATION</scope>
</reference>
<evidence type="ECO:0000256" key="12">
    <source>
        <dbReference type="ARBA" id="ARBA00038914"/>
    </source>
</evidence>
<feature type="region of interest" description="Disordered" evidence="21">
    <location>
        <begin position="390"/>
        <end position="434"/>
    </location>
</feature>
<dbReference type="CTD" id="9415"/>
<protein>
    <recommendedName>
        <fullName evidence="13">Acyl-CoA 6-desaturase</fullName>
        <ecNumber evidence="12">1.14.19.3</ecNumber>
    </recommendedName>
    <alternativeName>
        <fullName evidence="14">Fatty acid desaturase 2</fullName>
    </alternativeName>
</protein>
<comment type="catalytic activity">
    <reaction evidence="19">
        <text>(9Z,12Z,15Z,18Z,21Z)-tetracosapentaenoyl-CoA + 2 Fe(II)-[cytochrome b5] + O2 + 2 H(+) = (6Z,9Z,12Z,15Z,18Z,21Z)-tetracosahexaenoyl-CoA + 2 Fe(III)-[cytochrome b5] + 2 H2O</text>
        <dbReference type="Rhea" id="RHEA:36999"/>
        <dbReference type="Rhea" id="RHEA-COMP:10438"/>
        <dbReference type="Rhea" id="RHEA-COMP:10439"/>
        <dbReference type="ChEBI" id="CHEBI:15377"/>
        <dbReference type="ChEBI" id="CHEBI:15378"/>
        <dbReference type="ChEBI" id="CHEBI:15379"/>
        <dbReference type="ChEBI" id="CHEBI:29033"/>
        <dbReference type="ChEBI" id="CHEBI:29034"/>
        <dbReference type="ChEBI" id="CHEBI:74083"/>
        <dbReference type="ChEBI" id="CHEBI:74086"/>
    </reaction>
    <physiologicalReaction direction="left-to-right" evidence="19">
        <dbReference type="Rhea" id="RHEA:37000"/>
    </physiologicalReaction>
</comment>
<dbReference type="RefSeq" id="XP_021107400.1">
    <property type="nucleotide sequence ID" value="XM_021251741.1"/>
</dbReference>
<organism evidence="24 25">
    <name type="scientific">Heterocephalus glaber</name>
    <name type="common">Naked mole rat</name>
    <dbReference type="NCBI Taxonomy" id="10181"/>
    <lineage>
        <taxon>Eukaryota</taxon>
        <taxon>Metazoa</taxon>
        <taxon>Chordata</taxon>
        <taxon>Craniata</taxon>
        <taxon>Vertebrata</taxon>
        <taxon>Euteleostomi</taxon>
        <taxon>Mammalia</taxon>
        <taxon>Eutheria</taxon>
        <taxon>Euarchontoglires</taxon>
        <taxon>Glires</taxon>
        <taxon>Rodentia</taxon>
        <taxon>Hystricomorpha</taxon>
        <taxon>Bathyergidae</taxon>
        <taxon>Heterocephalus</taxon>
    </lineage>
</organism>
<evidence type="ECO:0000256" key="10">
    <source>
        <dbReference type="ARBA" id="ARBA00023136"/>
    </source>
</evidence>
<evidence type="ECO:0000256" key="3">
    <source>
        <dbReference type="ARBA" id="ARBA00009295"/>
    </source>
</evidence>
<keyword evidence="8" id="KW-0560">Oxidoreductase</keyword>
<comment type="subcellular location">
    <subcellularLocation>
        <location evidence="1">Endoplasmic reticulum membrane</location>
        <topology evidence="1">Multi-pass membrane protein</topology>
    </subcellularLocation>
</comment>
<comment type="similarity">
    <text evidence="3">Belongs to the fatty acid desaturase type 1 family.</text>
</comment>
<dbReference type="AlphaFoldDB" id="A0AAX6SE18"/>
<comment type="pathway">
    <text evidence="2">Lipid metabolism; polyunsaturated fatty acid biosynthesis.</text>
</comment>
<dbReference type="SMART" id="SM01117">
    <property type="entry name" value="Cyt-b5"/>
    <property type="match status" value="1"/>
</dbReference>
<dbReference type="GO" id="GO:0006633">
    <property type="term" value="P:fatty acid biosynthetic process"/>
    <property type="evidence" value="ECO:0007669"/>
    <property type="project" value="UniProtKB-KW"/>
</dbReference>
<comment type="catalytic activity">
    <reaction evidence="16">
        <text>(11E)-octadecenoyl-CoA + 2 Fe(II)-[cytochrome b5] + O2 + 2 H(+) = (6Z,11E)-octadecadienoyl-CoA + 2 Fe(III)-[cytochrome b5] + 2 H2O</text>
        <dbReference type="Rhea" id="RHEA:46064"/>
        <dbReference type="Rhea" id="RHEA-COMP:10438"/>
        <dbReference type="Rhea" id="RHEA-COMP:10439"/>
        <dbReference type="ChEBI" id="CHEBI:15377"/>
        <dbReference type="ChEBI" id="CHEBI:15378"/>
        <dbReference type="ChEBI" id="CHEBI:15379"/>
        <dbReference type="ChEBI" id="CHEBI:29033"/>
        <dbReference type="ChEBI" id="CHEBI:29034"/>
        <dbReference type="ChEBI" id="CHEBI:74296"/>
        <dbReference type="ChEBI" id="CHEBI:85652"/>
    </reaction>
    <physiologicalReaction direction="left-to-right" evidence="16">
        <dbReference type="Rhea" id="RHEA:46065"/>
    </physiologicalReaction>
</comment>
<dbReference type="InterPro" id="IPR005804">
    <property type="entry name" value="FA_desaturase_dom"/>
</dbReference>
<evidence type="ECO:0000256" key="5">
    <source>
        <dbReference type="ARBA" id="ARBA00022692"/>
    </source>
</evidence>
<comment type="catalytic activity">
    <reaction evidence="15">
        <text>(11Z,14Z)-eicosadienoyl-CoA + 2 Fe(II)-[cytochrome b5] + O2 + 2 H(+) = (8Z,11Z,14Z)-eicosatrienoyl-CoA + 2 Fe(III)-[cytochrome b5] + 2 H2O</text>
        <dbReference type="Rhea" id="RHEA:39567"/>
        <dbReference type="Rhea" id="RHEA-COMP:10438"/>
        <dbReference type="Rhea" id="RHEA-COMP:10439"/>
        <dbReference type="ChEBI" id="CHEBI:15377"/>
        <dbReference type="ChEBI" id="CHEBI:15378"/>
        <dbReference type="ChEBI" id="CHEBI:15379"/>
        <dbReference type="ChEBI" id="CHEBI:29033"/>
        <dbReference type="ChEBI" id="CHEBI:29034"/>
        <dbReference type="ChEBI" id="CHEBI:74264"/>
        <dbReference type="ChEBI" id="CHEBI:76410"/>
    </reaction>
    <physiologicalReaction direction="left-to-right" evidence="15">
        <dbReference type="Rhea" id="RHEA:39568"/>
    </physiologicalReaction>
</comment>
<evidence type="ECO:0000256" key="1">
    <source>
        <dbReference type="ARBA" id="ARBA00004477"/>
    </source>
</evidence>
<dbReference type="PRINTS" id="PR00363">
    <property type="entry name" value="CYTOCHROMEB5"/>
</dbReference>
<evidence type="ECO:0000256" key="7">
    <source>
        <dbReference type="ARBA" id="ARBA00022989"/>
    </source>
</evidence>
<evidence type="ECO:0000256" key="11">
    <source>
        <dbReference type="ARBA" id="ARBA00023160"/>
    </source>
</evidence>
<evidence type="ECO:0000313" key="25">
    <source>
        <dbReference type="RefSeq" id="XP_021107400.1"/>
    </source>
</evidence>
<dbReference type="PROSITE" id="PS50255">
    <property type="entry name" value="CYTOCHROME_B5_2"/>
    <property type="match status" value="1"/>
</dbReference>
<proteinExistence type="inferred from homology"/>
<keyword evidence="11" id="KW-0275">Fatty acid biosynthesis</keyword>
<dbReference type="GeneID" id="101726663"/>
<feature type="region of interest" description="Disordered" evidence="21">
    <location>
        <begin position="346"/>
        <end position="372"/>
    </location>
</feature>
<dbReference type="Pfam" id="PF00487">
    <property type="entry name" value="FA_desaturase"/>
    <property type="match status" value="1"/>
</dbReference>
<evidence type="ECO:0000256" key="18">
    <source>
        <dbReference type="ARBA" id="ARBA00048089"/>
    </source>
</evidence>
<feature type="domain" description="Cytochrome b5 heme-binding" evidence="23">
    <location>
        <begin position="17"/>
        <end position="94"/>
    </location>
</feature>
<dbReference type="PANTHER" id="PTHR19353">
    <property type="entry name" value="FATTY ACID DESATURASE 2"/>
    <property type="match status" value="1"/>
</dbReference>
<keyword evidence="5 22" id="KW-0812">Transmembrane</keyword>
<evidence type="ECO:0000256" key="21">
    <source>
        <dbReference type="SAM" id="MobiDB-lite"/>
    </source>
</evidence>
<gene>
    <name evidence="25" type="primary">Fads2</name>
</gene>
<evidence type="ECO:0000256" key="13">
    <source>
        <dbReference type="ARBA" id="ARBA00039476"/>
    </source>
</evidence>
<dbReference type="InterPro" id="IPR001199">
    <property type="entry name" value="Cyt_B5-like_heme/steroid-bd"/>
</dbReference>
<evidence type="ECO:0000256" key="9">
    <source>
        <dbReference type="ARBA" id="ARBA00023098"/>
    </source>
</evidence>
<evidence type="ECO:0000256" key="2">
    <source>
        <dbReference type="ARBA" id="ARBA00005105"/>
    </source>
</evidence>
<evidence type="ECO:0000256" key="22">
    <source>
        <dbReference type="SAM" id="Phobius"/>
    </source>
</evidence>
<keyword evidence="10 22" id="KW-0472">Membrane</keyword>